<feature type="region of interest" description="Disordered" evidence="1">
    <location>
        <begin position="88"/>
        <end position="112"/>
    </location>
</feature>
<accession>W1NPR7</accession>
<dbReference type="AlphaFoldDB" id="W1NPR7"/>
<feature type="compositionally biased region" description="Polar residues" evidence="1">
    <location>
        <begin position="242"/>
        <end position="251"/>
    </location>
</feature>
<protein>
    <submittedName>
        <fullName evidence="2">Uncharacterized protein</fullName>
    </submittedName>
</protein>
<dbReference type="Gramene" id="ERM98811">
    <property type="protein sequence ID" value="ERM98811"/>
    <property type="gene ID" value="AMTR_s00093p00105300"/>
</dbReference>
<evidence type="ECO:0000313" key="3">
    <source>
        <dbReference type="Proteomes" id="UP000017836"/>
    </source>
</evidence>
<gene>
    <name evidence="2" type="ORF">AMTR_s00093p00105300</name>
</gene>
<dbReference type="EMBL" id="KI395256">
    <property type="protein sequence ID" value="ERM98811.1"/>
    <property type="molecule type" value="Genomic_DNA"/>
</dbReference>
<feature type="compositionally biased region" description="Polar residues" evidence="1">
    <location>
        <begin position="201"/>
        <end position="213"/>
    </location>
</feature>
<feature type="compositionally biased region" description="Basic residues" evidence="1">
    <location>
        <begin position="88"/>
        <end position="102"/>
    </location>
</feature>
<reference evidence="3" key="1">
    <citation type="journal article" date="2013" name="Science">
        <title>The Amborella genome and the evolution of flowering plants.</title>
        <authorList>
            <consortium name="Amborella Genome Project"/>
        </authorList>
    </citation>
    <scope>NUCLEOTIDE SEQUENCE [LARGE SCALE GENOMIC DNA]</scope>
</reference>
<name>W1NPR7_AMBTC</name>
<feature type="region of interest" description="Disordered" evidence="1">
    <location>
        <begin position="232"/>
        <end position="251"/>
    </location>
</feature>
<sequence>MTPVESRNGAKLFGLSLHCFAKHFRMAPPSSFSSVAGIQKALNSANPNFRGASLALSRWEPRLLNQSLPLSESEPQWMVVASRRKHAHQSRRPQFHHCRPNRGKNETHGTSNVETCPLDTCGPLEEPSLHSLADEPQVSCTPTQLPSVIACLPPSVPVAEPPDAGRRLPLSEAEPPDVGPSFSLAADEPPDTGPPNPLPEVSQSSDCLPSSLPTGKPSLPSLQPLVRSSILGPHALPLDTPKSLSGISPSVKRSSFPSPLPIISFDAFSGLQTCRLQTT</sequence>
<dbReference type="HOGENOM" id="CLU_999581_0_0_1"/>
<organism evidence="2 3">
    <name type="scientific">Amborella trichopoda</name>
    <dbReference type="NCBI Taxonomy" id="13333"/>
    <lineage>
        <taxon>Eukaryota</taxon>
        <taxon>Viridiplantae</taxon>
        <taxon>Streptophyta</taxon>
        <taxon>Embryophyta</taxon>
        <taxon>Tracheophyta</taxon>
        <taxon>Spermatophyta</taxon>
        <taxon>Magnoliopsida</taxon>
        <taxon>Amborellales</taxon>
        <taxon>Amborellaceae</taxon>
        <taxon>Amborella</taxon>
    </lineage>
</organism>
<keyword evidence="3" id="KW-1185">Reference proteome</keyword>
<evidence type="ECO:0000256" key="1">
    <source>
        <dbReference type="SAM" id="MobiDB-lite"/>
    </source>
</evidence>
<evidence type="ECO:0000313" key="2">
    <source>
        <dbReference type="EMBL" id="ERM98811.1"/>
    </source>
</evidence>
<feature type="region of interest" description="Disordered" evidence="1">
    <location>
        <begin position="160"/>
        <end position="224"/>
    </location>
</feature>
<feature type="non-terminal residue" evidence="2">
    <location>
        <position position="279"/>
    </location>
</feature>
<proteinExistence type="predicted"/>
<dbReference type="Proteomes" id="UP000017836">
    <property type="component" value="Unassembled WGS sequence"/>
</dbReference>